<comment type="caution">
    <text evidence="1">The sequence shown here is derived from an EMBL/GenBank/DDBJ whole genome shotgun (WGS) entry which is preliminary data.</text>
</comment>
<protein>
    <submittedName>
        <fullName evidence="1">Malate dehydrogenase (Oxaloacetate-decarboxylating)</fullName>
        <ecNumber evidence="1">1.1.1.38</ecNumber>
    </submittedName>
</protein>
<dbReference type="RefSeq" id="WP_025358772.1">
    <property type="nucleotide sequence ID" value="NZ_BAAABQ010000062.1"/>
</dbReference>
<evidence type="ECO:0000313" key="1">
    <source>
        <dbReference type="EMBL" id="MBA8923664.1"/>
    </source>
</evidence>
<gene>
    <name evidence="1" type="ORF">BC739_000861</name>
</gene>
<keyword evidence="2" id="KW-1185">Reference proteome</keyword>
<dbReference type="EMBL" id="JACJID010000001">
    <property type="protein sequence ID" value="MBA8923664.1"/>
    <property type="molecule type" value="Genomic_DNA"/>
</dbReference>
<reference evidence="1 2" key="1">
    <citation type="submission" date="2020-08" db="EMBL/GenBank/DDBJ databases">
        <title>Genomic Encyclopedia of Archaeal and Bacterial Type Strains, Phase II (KMG-II): from individual species to whole genera.</title>
        <authorList>
            <person name="Goeker M."/>
        </authorList>
    </citation>
    <scope>NUCLEOTIDE SEQUENCE [LARGE SCALE GENOMIC DNA]</scope>
    <source>
        <strain evidence="1 2">DSM 43850</strain>
    </source>
</reference>
<name>A0ABR6BAN0_9PSEU</name>
<sequence>MLTHTAPALARAAQQALHAVGGLPVVTDQDTTAIALTAAVLTAVTRADRTPSASTVVIAGTERMPGLCALLIAVGVGDIVSWNKADAHAFPLYHVARGADAVVDLLGGTRELAEVAEHSRRTVIAPDNPASHLLALPGLLTALVQTPEPVLDVALYRVCALALAASTPPGRLLPDLTDPAVTDNIAHAATHTLQHPRNHR</sequence>
<accession>A0ABR6BAN0</accession>
<dbReference type="Proteomes" id="UP000517916">
    <property type="component" value="Unassembled WGS sequence"/>
</dbReference>
<proteinExistence type="predicted"/>
<organism evidence="1 2">
    <name type="scientific">Kutzneria viridogrisea</name>
    <dbReference type="NCBI Taxonomy" id="47990"/>
    <lineage>
        <taxon>Bacteria</taxon>
        <taxon>Bacillati</taxon>
        <taxon>Actinomycetota</taxon>
        <taxon>Actinomycetes</taxon>
        <taxon>Pseudonocardiales</taxon>
        <taxon>Pseudonocardiaceae</taxon>
        <taxon>Kutzneria</taxon>
    </lineage>
</organism>
<evidence type="ECO:0000313" key="2">
    <source>
        <dbReference type="Proteomes" id="UP000517916"/>
    </source>
</evidence>
<keyword evidence="1" id="KW-0560">Oxidoreductase</keyword>
<dbReference type="GO" id="GO:0016491">
    <property type="term" value="F:oxidoreductase activity"/>
    <property type="evidence" value="ECO:0007669"/>
    <property type="project" value="UniProtKB-KW"/>
</dbReference>
<dbReference type="EC" id="1.1.1.38" evidence="1"/>